<dbReference type="Proteomes" id="UP001291926">
    <property type="component" value="Unassembled WGS sequence"/>
</dbReference>
<comment type="caution">
    <text evidence="2">The sequence shown here is derived from an EMBL/GenBank/DDBJ whole genome shotgun (WGS) entry which is preliminary data.</text>
</comment>
<evidence type="ECO:0000256" key="1">
    <source>
        <dbReference type="SAM" id="Coils"/>
    </source>
</evidence>
<name>A0ABR0D962_9LAMI</name>
<accession>A0ABR0D962</accession>
<reference evidence="2 3" key="1">
    <citation type="journal article" date="2023" name="bioRxiv">
        <title>Genome report: Whole genome sequence and annotation of Penstemon davidsonii.</title>
        <authorList>
            <person name="Ostevik K.L."/>
            <person name="Alabady M."/>
            <person name="Zhang M."/>
            <person name="Rausher M.D."/>
        </authorList>
    </citation>
    <scope>NUCLEOTIDE SEQUENCE [LARGE SCALE GENOMIC DNA]</scope>
    <source>
        <strain evidence="2">DNT005</strain>
        <tissue evidence="2">Whole leaf</tissue>
    </source>
</reference>
<keyword evidence="1" id="KW-0175">Coiled coil</keyword>
<evidence type="ECO:0000313" key="3">
    <source>
        <dbReference type="Proteomes" id="UP001291926"/>
    </source>
</evidence>
<dbReference type="EMBL" id="JAYDYQ010002533">
    <property type="protein sequence ID" value="KAK4485323.1"/>
    <property type="molecule type" value="Genomic_DNA"/>
</dbReference>
<protein>
    <submittedName>
        <fullName evidence="2">Uncharacterized protein</fullName>
    </submittedName>
</protein>
<proteinExistence type="predicted"/>
<gene>
    <name evidence="2" type="ORF">RD792_007959</name>
</gene>
<keyword evidence="3" id="KW-1185">Reference proteome</keyword>
<feature type="coiled-coil region" evidence="1">
    <location>
        <begin position="26"/>
        <end position="53"/>
    </location>
</feature>
<organism evidence="2 3">
    <name type="scientific">Penstemon davidsonii</name>
    <dbReference type="NCBI Taxonomy" id="160366"/>
    <lineage>
        <taxon>Eukaryota</taxon>
        <taxon>Viridiplantae</taxon>
        <taxon>Streptophyta</taxon>
        <taxon>Embryophyta</taxon>
        <taxon>Tracheophyta</taxon>
        <taxon>Spermatophyta</taxon>
        <taxon>Magnoliopsida</taxon>
        <taxon>eudicotyledons</taxon>
        <taxon>Gunneridae</taxon>
        <taxon>Pentapetalae</taxon>
        <taxon>asterids</taxon>
        <taxon>lamiids</taxon>
        <taxon>Lamiales</taxon>
        <taxon>Plantaginaceae</taxon>
        <taxon>Cheloneae</taxon>
        <taxon>Penstemon</taxon>
    </lineage>
</organism>
<evidence type="ECO:0000313" key="2">
    <source>
        <dbReference type="EMBL" id="KAK4485323.1"/>
    </source>
</evidence>
<sequence>MERVDVPNEDVTNMGPEMTQGNAALLDGFKNKVNELFTKVNSLEERVDEIEQFYLATEIKDANTSRGSSIIKNKEEKHIPTKKKLQQDASHREAAAAKRMQELMRQFGSIFRQAGH</sequence>